<dbReference type="EMBL" id="BSEV01000004">
    <property type="protein sequence ID" value="GLK09284.1"/>
    <property type="molecule type" value="Genomic_DNA"/>
</dbReference>
<feature type="domain" description="AB hydrolase-1" evidence="2">
    <location>
        <begin position="60"/>
        <end position="283"/>
    </location>
</feature>
<evidence type="ECO:0000259" key="2">
    <source>
        <dbReference type="Pfam" id="PF12697"/>
    </source>
</evidence>
<feature type="region of interest" description="Disordered" evidence="1">
    <location>
        <begin position="297"/>
        <end position="317"/>
    </location>
</feature>
<name>A0A9W6I110_9ACTN</name>
<organism evidence="3 4">
    <name type="scientific">Streptosporangium carneum</name>
    <dbReference type="NCBI Taxonomy" id="47481"/>
    <lineage>
        <taxon>Bacteria</taxon>
        <taxon>Bacillati</taxon>
        <taxon>Actinomycetota</taxon>
        <taxon>Actinomycetes</taxon>
        <taxon>Streptosporangiales</taxon>
        <taxon>Streptosporangiaceae</taxon>
        <taxon>Streptosporangium</taxon>
    </lineage>
</organism>
<reference evidence="3" key="1">
    <citation type="journal article" date="2014" name="Int. J. Syst. Evol. Microbiol.">
        <title>Complete genome sequence of Corynebacterium casei LMG S-19264T (=DSM 44701T), isolated from a smear-ripened cheese.</title>
        <authorList>
            <consortium name="US DOE Joint Genome Institute (JGI-PGF)"/>
            <person name="Walter F."/>
            <person name="Albersmeier A."/>
            <person name="Kalinowski J."/>
            <person name="Ruckert C."/>
        </authorList>
    </citation>
    <scope>NUCLEOTIDE SEQUENCE</scope>
    <source>
        <strain evidence="3">VKM Ac-2007</strain>
    </source>
</reference>
<dbReference type="RefSeq" id="WP_271217740.1">
    <property type="nucleotide sequence ID" value="NZ_BAAAVD010000004.1"/>
</dbReference>
<evidence type="ECO:0000256" key="1">
    <source>
        <dbReference type="SAM" id="MobiDB-lite"/>
    </source>
</evidence>
<sequence length="317" mass="33809">MRTPDRPSAFTGDSARDKYFAVYDRVLGELWPAPVDAVDVDTRAGTVRVHRAGPAEGDPVVLLSGAGGNALAWYRYIEPLTRTRPVYAVDPLGEPGRSVQTRPLTTGAEIGGWLTDVLAALGAERAHLVGSSYGGWTAVQQQLGGGGRVAALTLVDPVGFAPLTGRFYRWLIVGGMAAVLPRALRRRVAGAVGNGTLREDALMTLMAAGRSFRRRLPIPPAYTDEQIRELTVPVQVLLGARSALHDAQAVAARLAETAPSWRVEIVPGTGHALPVEAPDLVIERILTFPGRAQAEIATPEHSTGRSRGNRQAQTGRP</sequence>
<dbReference type="Proteomes" id="UP001143474">
    <property type="component" value="Unassembled WGS sequence"/>
</dbReference>
<dbReference type="InterPro" id="IPR029058">
    <property type="entry name" value="AB_hydrolase_fold"/>
</dbReference>
<keyword evidence="4" id="KW-1185">Reference proteome</keyword>
<protein>
    <submittedName>
        <fullName evidence="3">Carboxylesterase</fullName>
    </submittedName>
</protein>
<proteinExistence type="predicted"/>
<feature type="compositionally biased region" description="Polar residues" evidence="1">
    <location>
        <begin position="305"/>
        <end position="317"/>
    </location>
</feature>
<gene>
    <name evidence="3" type="ORF">GCM10017600_26900</name>
</gene>
<dbReference type="SUPFAM" id="SSF53474">
    <property type="entry name" value="alpha/beta-Hydrolases"/>
    <property type="match status" value="1"/>
</dbReference>
<evidence type="ECO:0000313" key="4">
    <source>
        <dbReference type="Proteomes" id="UP001143474"/>
    </source>
</evidence>
<dbReference type="InterPro" id="IPR050266">
    <property type="entry name" value="AB_hydrolase_sf"/>
</dbReference>
<dbReference type="GO" id="GO:0003824">
    <property type="term" value="F:catalytic activity"/>
    <property type="evidence" value="ECO:0007669"/>
    <property type="project" value="UniProtKB-ARBA"/>
</dbReference>
<dbReference type="Gene3D" id="3.40.50.1820">
    <property type="entry name" value="alpha/beta hydrolase"/>
    <property type="match status" value="1"/>
</dbReference>
<dbReference type="PANTHER" id="PTHR43798">
    <property type="entry name" value="MONOACYLGLYCEROL LIPASE"/>
    <property type="match status" value="1"/>
</dbReference>
<comment type="caution">
    <text evidence="3">The sequence shown here is derived from an EMBL/GenBank/DDBJ whole genome shotgun (WGS) entry which is preliminary data.</text>
</comment>
<evidence type="ECO:0000313" key="3">
    <source>
        <dbReference type="EMBL" id="GLK09284.1"/>
    </source>
</evidence>
<dbReference type="InterPro" id="IPR000073">
    <property type="entry name" value="AB_hydrolase_1"/>
</dbReference>
<accession>A0A9W6I110</accession>
<dbReference type="Pfam" id="PF12697">
    <property type="entry name" value="Abhydrolase_6"/>
    <property type="match status" value="1"/>
</dbReference>
<dbReference type="PANTHER" id="PTHR43798:SF33">
    <property type="entry name" value="HYDROLASE, PUTATIVE (AFU_ORTHOLOGUE AFUA_2G14860)-RELATED"/>
    <property type="match status" value="1"/>
</dbReference>
<reference evidence="3" key="2">
    <citation type="submission" date="2023-01" db="EMBL/GenBank/DDBJ databases">
        <authorList>
            <person name="Sun Q."/>
            <person name="Evtushenko L."/>
        </authorList>
    </citation>
    <scope>NUCLEOTIDE SEQUENCE</scope>
    <source>
        <strain evidence="3">VKM Ac-2007</strain>
    </source>
</reference>
<dbReference type="AlphaFoldDB" id="A0A9W6I110"/>
<dbReference type="GO" id="GO:0016020">
    <property type="term" value="C:membrane"/>
    <property type="evidence" value="ECO:0007669"/>
    <property type="project" value="TreeGrafter"/>
</dbReference>